<name>A0A2Z4LV36_9FLAO</name>
<evidence type="ECO:0000259" key="1">
    <source>
        <dbReference type="Pfam" id="PF00881"/>
    </source>
</evidence>
<dbReference type="PANTHER" id="PTHR43745">
    <property type="entry name" value="NITROREDUCTASE MJ1384-RELATED"/>
    <property type="match status" value="1"/>
</dbReference>
<reference evidence="2 3" key="1">
    <citation type="submission" date="2018-06" db="EMBL/GenBank/DDBJ databases">
        <title>Spongiibacterium sp. HME9304 Genome sequencing and assembly.</title>
        <authorList>
            <person name="Kang H."/>
            <person name="Kim H."/>
            <person name="Joh K."/>
        </authorList>
    </citation>
    <scope>NUCLEOTIDE SEQUENCE [LARGE SCALE GENOMIC DNA]</scope>
    <source>
        <strain evidence="2 3">HME9304</strain>
    </source>
</reference>
<dbReference type="KEGG" id="spon:HME9304_02177"/>
<dbReference type="NCBIfam" id="TIGR03605">
    <property type="entry name" value="antibiot_sagB"/>
    <property type="match status" value="1"/>
</dbReference>
<dbReference type="OrthoDB" id="9801593at2"/>
<dbReference type="GO" id="GO:0016491">
    <property type="term" value="F:oxidoreductase activity"/>
    <property type="evidence" value="ECO:0007669"/>
    <property type="project" value="InterPro"/>
</dbReference>
<evidence type="ECO:0000313" key="2">
    <source>
        <dbReference type="EMBL" id="AWX45167.1"/>
    </source>
</evidence>
<accession>A0A2Z4LV36</accession>
<dbReference type="CDD" id="cd02142">
    <property type="entry name" value="McbC_SagB-like_oxidoreductase"/>
    <property type="match status" value="1"/>
</dbReference>
<dbReference type="InterPro" id="IPR000415">
    <property type="entry name" value="Nitroreductase-like"/>
</dbReference>
<dbReference type="InterPro" id="IPR052544">
    <property type="entry name" value="Bacteriocin_Proc_Enz"/>
</dbReference>
<dbReference type="Gene3D" id="3.40.109.10">
    <property type="entry name" value="NADH Oxidase"/>
    <property type="match status" value="1"/>
</dbReference>
<dbReference type="InterPro" id="IPR029479">
    <property type="entry name" value="Nitroreductase"/>
</dbReference>
<dbReference type="PANTHER" id="PTHR43745:SF2">
    <property type="entry name" value="NITROREDUCTASE MJ1384-RELATED"/>
    <property type="match status" value="1"/>
</dbReference>
<dbReference type="Pfam" id="PF00881">
    <property type="entry name" value="Nitroreductase"/>
    <property type="match status" value="1"/>
</dbReference>
<dbReference type="RefSeq" id="WP_112378580.1">
    <property type="nucleotide sequence ID" value="NZ_CP030104.1"/>
</dbReference>
<sequence>MDIENVKQKYRALDMEMTGTHNLGDTMAMMYHENSKVNRAVSRRQIPKISLFSNPYVAKRASKPYKNYFNKNSHSLDPYKAAVPQEDFFSVLKKRHSARKFNADYKISLMELQKILHCSYGIIKDLQSDEKEPAWPDRFVPSAGGLYPLELYVVILNGAIDQGLYHYNSFKNVLTLVKEGDFLEFLQKYSGASPWVDLKTASCIILTTSVLERQLIKYGERAYRFMLMETGFVAQNMSLICESMRLGSCMLGFYHDDQINELLGINGFGETVQNILVVGKEEMEVQTLENHT</sequence>
<gene>
    <name evidence="2" type="ORF">HME9304_02177</name>
</gene>
<dbReference type="InterPro" id="IPR020051">
    <property type="entry name" value="SagB-type_dehydrogenase"/>
</dbReference>
<evidence type="ECO:0000313" key="3">
    <source>
        <dbReference type="Proteomes" id="UP000248536"/>
    </source>
</evidence>
<feature type="domain" description="Nitroreductase" evidence="1">
    <location>
        <begin position="92"/>
        <end position="280"/>
    </location>
</feature>
<proteinExistence type="predicted"/>
<protein>
    <submittedName>
        <fullName evidence="2">Nitroreductase</fullName>
    </submittedName>
</protein>
<dbReference type="EMBL" id="CP030104">
    <property type="protein sequence ID" value="AWX45167.1"/>
    <property type="molecule type" value="Genomic_DNA"/>
</dbReference>
<dbReference type="Proteomes" id="UP000248536">
    <property type="component" value="Chromosome"/>
</dbReference>
<dbReference type="AlphaFoldDB" id="A0A2Z4LV36"/>
<dbReference type="SUPFAM" id="SSF55469">
    <property type="entry name" value="FMN-dependent nitroreductase-like"/>
    <property type="match status" value="1"/>
</dbReference>
<keyword evidence="3" id="KW-1185">Reference proteome</keyword>
<organism evidence="2 3">
    <name type="scientific">Flagellimonas maritima</name>
    <dbReference type="NCBI Taxonomy" id="1383885"/>
    <lineage>
        <taxon>Bacteria</taxon>
        <taxon>Pseudomonadati</taxon>
        <taxon>Bacteroidota</taxon>
        <taxon>Flavobacteriia</taxon>
        <taxon>Flavobacteriales</taxon>
        <taxon>Flavobacteriaceae</taxon>
        <taxon>Flagellimonas</taxon>
    </lineage>
</organism>